<dbReference type="SMART" id="SM00906">
    <property type="entry name" value="Fungal_trans"/>
    <property type="match status" value="1"/>
</dbReference>
<evidence type="ECO:0000313" key="5">
    <source>
        <dbReference type="EMBL" id="KAK1706425.1"/>
    </source>
</evidence>
<comment type="caution">
    <text evidence="5">The sequence shown here is derived from an EMBL/GenBank/DDBJ whole genome shotgun (WGS) entry which is preliminary data.</text>
</comment>
<accession>A0AAD8U9P6</accession>
<gene>
    <name evidence="5" type="ORF">BDZ83DRAFT_724732</name>
</gene>
<feature type="domain" description="Xylanolytic transcriptional activator regulatory" evidence="4">
    <location>
        <begin position="345"/>
        <end position="418"/>
    </location>
</feature>
<evidence type="ECO:0000256" key="2">
    <source>
        <dbReference type="ARBA" id="ARBA00023242"/>
    </source>
</evidence>
<dbReference type="InterPro" id="IPR007219">
    <property type="entry name" value="XnlR_reg_dom"/>
</dbReference>
<dbReference type="InterPro" id="IPR001138">
    <property type="entry name" value="Zn2Cys6_DnaBD"/>
</dbReference>
<feature type="region of interest" description="Disordered" evidence="3">
    <location>
        <begin position="673"/>
        <end position="713"/>
    </location>
</feature>
<dbReference type="RefSeq" id="XP_060357825.1">
    <property type="nucleotide sequence ID" value="XM_060512693.1"/>
</dbReference>
<keyword evidence="2" id="KW-0539">Nucleus</keyword>
<dbReference type="AlphaFoldDB" id="A0AAD8U9P6"/>
<organism evidence="5 6">
    <name type="scientific">Glomerella acutata</name>
    <name type="common">Colletotrichum acutatum</name>
    <dbReference type="NCBI Taxonomy" id="27357"/>
    <lineage>
        <taxon>Eukaryota</taxon>
        <taxon>Fungi</taxon>
        <taxon>Dikarya</taxon>
        <taxon>Ascomycota</taxon>
        <taxon>Pezizomycotina</taxon>
        <taxon>Sordariomycetes</taxon>
        <taxon>Hypocreomycetidae</taxon>
        <taxon>Glomerellales</taxon>
        <taxon>Glomerellaceae</taxon>
        <taxon>Colletotrichum</taxon>
        <taxon>Colletotrichum acutatum species complex</taxon>
    </lineage>
</organism>
<dbReference type="PANTHER" id="PTHR46910">
    <property type="entry name" value="TRANSCRIPTION FACTOR PDR1"/>
    <property type="match status" value="1"/>
</dbReference>
<keyword evidence="6" id="KW-1185">Reference proteome</keyword>
<dbReference type="InterPro" id="IPR036864">
    <property type="entry name" value="Zn2-C6_fun-type_DNA-bd_sf"/>
</dbReference>
<dbReference type="GO" id="GO:0003677">
    <property type="term" value="F:DNA binding"/>
    <property type="evidence" value="ECO:0007669"/>
    <property type="project" value="InterPro"/>
</dbReference>
<dbReference type="Proteomes" id="UP001244207">
    <property type="component" value="Unassembled WGS sequence"/>
</dbReference>
<proteinExistence type="predicted"/>
<dbReference type="Gene3D" id="4.10.240.10">
    <property type="entry name" value="Zn(2)-C6 fungal-type DNA-binding domain"/>
    <property type="match status" value="1"/>
</dbReference>
<dbReference type="EMBL" id="JAHMHS010000226">
    <property type="protein sequence ID" value="KAK1706425.1"/>
    <property type="molecule type" value="Genomic_DNA"/>
</dbReference>
<dbReference type="InterPro" id="IPR050987">
    <property type="entry name" value="AtrR-like"/>
</dbReference>
<dbReference type="GeneID" id="85396591"/>
<feature type="compositionally biased region" description="Polar residues" evidence="3">
    <location>
        <begin position="675"/>
        <end position="689"/>
    </location>
</feature>
<dbReference type="GO" id="GO:0006351">
    <property type="term" value="P:DNA-templated transcription"/>
    <property type="evidence" value="ECO:0007669"/>
    <property type="project" value="InterPro"/>
</dbReference>
<protein>
    <submittedName>
        <fullName evidence="5">Fungal-specific transcription factor domain-containing protein</fullName>
    </submittedName>
</protein>
<keyword evidence="1" id="KW-0479">Metal-binding</keyword>
<dbReference type="GO" id="GO:0000981">
    <property type="term" value="F:DNA-binding transcription factor activity, RNA polymerase II-specific"/>
    <property type="evidence" value="ECO:0007669"/>
    <property type="project" value="InterPro"/>
</dbReference>
<name>A0AAD8U9P6_GLOAC</name>
<dbReference type="GO" id="GO:0008270">
    <property type="term" value="F:zinc ion binding"/>
    <property type="evidence" value="ECO:0007669"/>
    <property type="project" value="InterPro"/>
</dbReference>
<dbReference type="Pfam" id="PF04082">
    <property type="entry name" value="Fungal_trans"/>
    <property type="match status" value="1"/>
</dbReference>
<feature type="region of interest" description="Disordered" evidence="3">
    <location>
        <begin position="1"/>
        <end position="26"/>
    </location>
</feature>
<reference evidence="5" key="1">
    <citation type="submission" date="2021-12" db="EMBL/GenBank/DDBJ databases">
        <title>Comparative genomics, transcriptomics and evolutionary studies reveal genomic signatures of adaptation to plant cell wall in hemibiotrophic fungi.</title>
        <authorList>
            <consortium name="DOE Joint Genome Institute"/>
            <person name="Baroncelli R."/>
            <person name="Diaz J.F."/>
            <person name="Benocci T."/>
            <person name="Peng M."/>
            <person name="Battaglia E."/>
            <person name="Haridas S."/>
            <person name="Andreopoulos W."/>
            <person name="Labutti K."/>
            <person name="Pangilinan J."/>
            <person name="Floch G.L."/>
            <person name="Makela M.R."/>
            <person name="Henrissat B."/>
            <person name="Grigoriev I.V."/>
            <person name="Crouch J.A."/>
            <person name="De Vries R.P."/>
            <person name="Sukno S.A."/>
            <person name="Thon M.R."/>
        </authorList>
    </citation>
    <scope>NUCLEOTIDE SEQUENCE</scope>
    <source>
        <strain evidence="5">CBS 112980</strain>
    </source>
</reference>
<feature type="compositionally biased region" description="Basic and acidic residues" evidence="3">
    <location>
        <begin position="1"/>
        <end position="24"/>
    </location>
</feature>
<feature type="compositionally biased region" description="Polar residues" evidence="3">
    <location>
        <begin position="704"/>
        <end position="713"/>
    </location>
</feature>
<dbReference type="CDD" id="cd00067">
    <property type="entry name" value="GAL4"/>
    <property type="match status" value="1"/>
</dbReference>
<dbReference type="PANTHER" id="PTHR46910:SF5">
    <property type="entry name" value="ZN(II)2CYS6 TRANSCRIPTION FACTOR (EUROFUNG)"/>
    <property type="match status" value="1"/>
</dbReference>
<evidence type="ECO:0000256" key="1">
    <source>
        <dbReference type="ARBA" id="ARBA00022723"/>
    </source>
</evidence>
<evidence type="ECO:0000256" key="3">
    <source>
        <dbReference type="SAM" id="MobiDB-lite"/>
    </source>
</evidence>
<evidence type="ECO:0000313" key="6">
    <source>
        <dbReference type="Proteomes" id="UP001244207"/>
    </source>
</evidence>
<evidence type="ECO:0000259" key="4">
    <source>
        <dbReference type="SMART" id="SM00906"/>
    </source>
</evidence>
<sequence>MNVTPRGEDGRGETHDEDSPHEDIGEVSVPRISVRCDRRLPCSHCTRSGAVCNYPTKQRPKEKRQRVFISELYERKIDLIAEKLEELSQALGDQGSNKPKTNTLHSFTHNDVSLPMPPQMTQDTLTAAFTPNQGKNKIVTPKAEYEGESSLSAQAAFANRFLHDAVNNRQSTNVMGEMVSVLESLSRTLGNQKNLQDPDYLYPNAIALTPGTCVRDLPMPPVESVFVCFRMAQEHPQVKFMWNLNTALSQSFTNFFLKVYSPGDVTQADLIIVNSGLYWLFLECMYVTKEHDKRNHFEAQAIISRNNLETVLSQLPFHLPSTIEITLAMSLAALYCLEVCQPSAAWNFITTAAHMSQTLGFHSHVAMTQDNPEVQKEKRRIFWLVYVLEKGLSLRMGRSSTIRDGDITIPRPRSDTVSNADMMSIFPGSTEFATIQGMVYDQIYSPAALMQPQSVRVERARRLGADLEMHMRSVMDHVSDTRCQIPQAKIIGEQLQEAFIRTDTVNQLSLCCLIHRAIPPEAGEISAFGGACIASARQALEEHQRCMILVAGMEEYYLEAYINWALLSSPFIPFIVLFCHVIETCNESDLRLLAALVDTLRSTVADSFTIGVKKEVRMFTTLYDVACSYVKLRSDEDSSQLAEVQFKNGWEFADENVNPPVLQPSICLASPGAASDQQTLGQTSNTSNMRPFGDVLNDHEPANQEWTSGSLSRPENYLGEVDDYGSQLGNWLYMNNQMIRALENNYFG</sequence>
<dbReference type="CDD" id="cd12148">
    <property type="entry name" value="fungal_TF_MHR"/>
    <property type="match status" value="1"/>
</dbReference>